<keyword evidence="4" id="KW-1185">Reference proteome</keyword>
<accession>A0ABP0EC53</accession>
<dbReference type="EMBL" id="OZ004257">
    <property type="protein sequence ID" value="CAK7906926.1"/>
    <property type="molecule type" value="Genomic_DNA"/>
</dbReference>
<dbReference type="InterPro" id="IPR004088">
    <property type="entry name" value="KH_dom_type_1"/>
</dbReference>
<keyword evidence="1" id="KW-0694">RNA-binding</keyword>
<dbReference type="Gene3D" id="3.30.1370.10">
    <property type="entry name" value="K Homology domain, type 1"/>
    <property type="match status" value="1"/>
</dbReference>
<dbReference type="InterPro" id="IPR036612">
    <property type="entry name" value="KH_dom_type_1_sf"/>
</dbReference>
<organism evidence="3 4">
    <name type="scientific">[Candida] anglica</name>
    <dbReference type="NCBI Taxonomy" id="148631"/>
    <lineage>
        <taxon>Eukaryota</taxon>
        <taxon>Fungi</taxon>
        <taxon>Dikarya</taxon>
        <taxon>Ascomycota</taxon>
        <taxon>Saccharomycotina</taxon>
        <taxon>Pichiomycetes</taxon>
        <taxon>Debaryomycetaceae</taxon>
        <taxon>Kurtzmaniella</taxon>
    </lineage>
</organism>
<dbReference type="InterPro" id="IPR004087">
    <property type="entry name" value="KH_dom"/>
</dbReference>
<dbReference type="Proteomes" id="UP001497600">
    <property type="component" value="Chromosome E"/>
</dbReference>
<reference evidence="3 4" key="1">
    <citation type="submission" date="2024-01" db="EMBL/GenBank/DDBJ databases">
        <authorList>
            <consortium name="Genoscope - CEA"/>
            <person name="William W."/>
        </authorList>
    </citation>
    <scope>NUCLEOTIDE SEQUENCE [LARGE SCALE GENOMIC DNA]</scope>
    <source>
        <strain evidence="3 4">29B2s-10</strain>
    </source>
</reference>
<evidence type="ECO:0000256" key="1">
    <source>
        <dbReference type="PROSITE-ProRule" id="PRU00117"/>
    </source>
</evidence>
<dbReference type="SUPFAM" id="SSF54791">
    <property type="entry name" value="Eukaryotic type KH-domain (KH-domain type I)"/>
    <property type="match status" value="1"/>
</dbReference>
<protein>
    <recommendedName>
        <fullName evidence="2">K Homology domain-containing protein</fullName>
    </recommendedName>
</protein>
<sequence>MNSQIPTIDQNIVVLTLEYSYLLQPQAGLLSIFHQSTRKSASLWREFSPDKSKNAGFVSHLQQSGLRVMDNIEPLRSIVDRINSSNLGEVTLLEPKLSTDLISVVLKGSAYFVNYARSKVLKEYNQVMQKSISLSNFEFQKISQSPMKVTFFQTLDKIAERYNIEYIISHKPINFKIIGYRDDQSTAPNFNIYLLGGQDNITAAESQVRILMNTILNDFYVDTYKVNLSALPLIGGVDLFNFNQIAKQSESNIYVPDLLPELFHSKLFQSNAQLDVFITTKSIPGIIHAKQLLGKLNSLLSDNGSYIVKEMTMSKSKLDLITLMDQSTILNIMFKHGVFIQLPSLGEEQNFTISVQGQTLTSVNETIRELSLLSSKYYSVNINFDQFSIACSEQFESLLCNIVNNEKPCILISNENGIEIIGLKEEVRTILMLLDTNFMRHYPAYTEIKLNLELNHSQRDFISGKKNGKMMKVLNQLNQIPVIEFLPFNEFNFLLCLTVASNQEVSNIVQLFLKGLDLIELELPAELNFNIPEVFHKSIIGNGGSIIQSIMKKYNVFIKFTSSTASGDRCNYYNSNKIFYTFSRFDNVLIKCPNKNAKSIPLVKYEIDELVYQCCAKNIMSHSFSNSTSMSTTYLTTHFKLLRSQYLMLINSEEKNGNLSNHLKMINNIESETNTFIDFPNSLEDFGESDEIVFQIKGADIKSRQAAIKFSEYLPKMYRIMIAYNPGKFDDIISTNSEDFNNNIIYPFKMLLGIEMTLLNEGSSPLENPSYHSILLNYNQIEKLNTAVEELTTFLRQKNFLIMDKGEYVYDGIVDSPKVTNSSSNNIITKKLKPITNINTPACKGKKKYQRKSRDLRTKAVAI</sequence>
<dbReference type="InterPro" id="IPR056553">
    <property type="entry name" value="KH_Mug60-KHD4"/>
</dbReference>
<dbReference type="PROSITE" id="PS50084">
    <property type="entry name" value="KH_TYPE_1"/>
    <property type="match status" value="1"/>
</dbReference>
<proteinExistence type="predicted"/>
<feature type="domain" description="K Homology" evidence="2">
    <location>
        <begin position="523"/>
        <end position="612"/>
    </location>
</feature>
<name>A0ABP0EC53_9ASCO</name>
<dbReference type="Pfam" id="PF00013">
    <property type="entry name" value="KH_1"/>
    <property type="match status" value="1"/>
</dbReference>
<evidence type="ECO:0000259" key="2">
    <source>
        <dbReference type="SMART" id="SM00322"/>
    </source>
</evidence>
<gene>
    <name evidence="3" type="ORF">CAAN4_E03114</name>
</gene>
<dbReference type="Pfam" id="PF24563">
    <property type="entry name" value="KH_Mug60-KHD4"/>
    <property type="match status" value="1"/>
</dbReference>
<evidence type="ECO:0000313" key="4">
    <source>
        <dbReference type="Proteomes" id="UP001497600"/>
    </source>
</evidence>
<evidence type="ECO:0000313" key="3">
    <source>
        <dbReference type="EMBL" id="CAK7906926.1"/>
    </source>
</evidence>
<dbReference type="SMART" id="SM00322">
    <property type="entry name" value="KH"/>
    <property type="match status" value="1"/>
</dbReference>